<feature type="binding site" evidence="10">
    <location>
        <position position="321"/>
    </location>
    <ligand>
        <name>Ca(2+)</name>
        <dbReference type="ChEBI" id="CHEBI:29108"/>
        <label>3</label>
    </ligand>
</feature>
<evidence type="ECO:0000256" key="6">
    <source>
        <dbReference type="ARBA" id="ARBA00022833"/>
    </source>
</evidence>
<dbReference type="CDD" id="cd00094">
    <property type="entry name" value="HX"/>
    <property type="match status" value="1"/>
</dbReference>
<dbReference type="GO" id="GO:0004222">
    <property type="term" value="F:metalloendopeptidase activity"/>
    <property type="evidence" value="ECO:0007669"/>
    <property type="project" value="InterPro"/>
</dbReference>
<keyword evidence="4" id="KW-0677">Repeat</keyword>
<dbReference type="InterPro" id="IPR036375">
    <property type="entry name" value="Hemopexin-like_dom_sf"/>
</dbReference>
<evidence type="ECO:0000256" key="1">
    <source>
        <dbReference type="ARBA" id="ARBA00010370"/>
    </source>
</evidence>
<feature type="binding site" evidence="10">
    <location>
        <position position="346"/>
    </location>
    <ligand>
        <name>Ca(2+)</name>
        <dbReference type="ChEBI" id="CHEBI:29108"/>
        <label>1</label>
    </ligand>
</feature>
<feature type="repeat" description="Hemopexin" evidence="13">
    <location>
        <begin position="495"/>
        <end position="540"/>
    </location>
</feature>
<keyword evidence="10" id="KW-0106">Calcium</keyword>
<evidence type="ECO:0000256" key="8">
    <source>
        <dbReference type="ARBA" id="ARBA00023145"/>
    </source>
</evidence>
<comment type="cofactor">
    <cofactor evidence="10">
        <name>Ca(2+)</name>
        <dbReference type="ChEBI" id="CHEBI:29108"/>
    </cofactor>
    <text evidence="10">Can bind about 5 Ca(2+) ions per subunit.</text>
</comment>
<dbReference type="InterPro" id="IPR001818">
    <property type="entry name" value="Pept_M10_metallopeptidase"/>
</dbReference>
<feature type="modified residue" description="Phosphotyrosine; by PKDCC" evidence="11">
    <location>
        <position position="529"/>
    </location>
</feature>
<comment type="cofactor">
    <cofactor evidence="10">
        <name>Zn(2+)</name>
        <dbReference type="ChEBI" id="CHEBI:29105"/>
    </cofactor>
    <text evidence="10">Binds 2 Zn(2+) ions per subunit.</text>
</comment>
<keyword evidence="2" id="KW-0645">Protease</keyword>
<dbReference type="AlphaFoldDB" id="A0A9X6NFL0"/>
<evidence type="ECO:0000256" key="3">
    <source>
        <dbReference type="ARBA" id="ARBA00022723"/>
    </source>
</evidence>
<dbReference type="GO" id="GO:0006508">
    <property type="term" value="P:proteolysis"/>
    <property type="evidence" value="ECO:0007669"/>
    <property type="project" value="UniProtKB-KW"/>
</dbReference>
<dbReference type="GO" id="GO:0030574">
    <property type="term" value="P:collagen catabolic process"/>
    <property type="evidence" value="ECO:0007669"/>
    <property type="project" value="TreeGrafter"/>
</dbReference>
<feature type="binding site" evidence="10">
    <location>
        <position position="346"/>
    </location>
    <ligand>
        <name>Ca(2+)</name>
        <dbReference type="ChEBI" id="CHEBI:29108"/>
        <label>3</label>
    </ligand>
</feature>
<reference evidence="17" key="1">
    <citation type="submission" date="2017-01" db="EMBL/GenBank/DDBJ databases">
        <title>Comparative genomics of anhydrobiosis in the tardigrade Hypsibius dujardini.</title>
        <authorList>
            <person name="Yoshida Y."/>
            <person name="Koutsovoulos G."/>
            <person name="Laetsch D."/>
            <person name="Stevens L."/>
            <person name="Kumar S."/>
            <person name="Horikawa D."/>
            <person name="Ishino K."/>
            <person name="Komine S."/>
            <person name="Tomita M."/>
            <person name="Blaxter M."/>
            <person name="Arakawa K."/>
        </authorList>
    </citation>
    <scope>NUCLEOTIDE SEQUENCE [LARGE SCALE GENOMIC DNA]</scope>
    <source>
        <strain evidence="17">Z151</strain>
    </source>
</reference>
<feature type="binding site" evidence="10">
    <location>
        <position position="594"/>
    </location>
    <ligand>
        <name>Ca(2+)</name>
        <dbReference type="ChEBI" id="CHEBI:29108"/>
        <label>4</label>
    </ligand>
</feature>
<dbReference type="PANTHER" id="PTHR10201">
    <property type="entry name" value="MATRIX METALLOPROTEINASE"/>
    <property type="match status" value="1"/>
</dbReference>
<evidence type="ECO:0000313" key="16">
    <source>
        <dbReference type="EMBL" id="OWA53280.1"/>
    </source>
</evidence>
<dbReference type="InterPro" id="IPR036365">
    <property type="entry name" value="PGBD-like_sf"/>
</dbReference>
<dbReference type="PROSITE" id="PS51642">
    <property type="entry name" value="HEMOPEXIN_2"/>
    <property type="match status" value="3"/>
</dbReference>
<dbReference type="PANTHER" id="PTHR10201:SF331">
    <property type="entry name" value="MATRIX METALLOPROTEINASE-14-LIKE ISOFORM X1"/>
    <property type="match status" value="1"/>
</dbReference>
<feature type="binding site" evidence="10">
    <location>
        <position position="337"/>
    </location>
    <ligand>
        <name>Ca(2+)</name>
        <dbReference type="ChEBI" id="CHEBI:29108"/>
        <label>2</label>
    </ligand>
</feature>
<feature type="repeat" description="Hemopexin" evidence="13">
    <location>
        <begin position="541"/>
        <end position="589"/>
    </location>
</feature>
<dbReference type="CDD" id="cd04278">
    <property type="entry name" value="ZnMc_MMP"/>
    <property type="match status" value="1"/>
</dbReference>
<keyword evidence="17" id="KW-1185">Reference proteome</keyword>
<feature type="binding site" evidence="10">
    <location>
        <position position="343"/>
    </location>
    <ligand>
        <name>Ca(2+)</name>
        <dbReference type="ChEBI" id="CHEBI:29108"/>
        <label>3</label>
    </ligand>
</feature>
<dbReference type="OrthoDB" id="406838at2759"/>
<evidence type="ECO:0000256" key="9">
    <source>
        <dbReference type="PIRSR" id="PIRSR621190-1"/>
    </source>
</evidence>
<evidence type="ECO:0000256" key="7">
    <source>
        <dbReference type="ARBA" id="ARBA00023049"/>
    </source>
</evidence>
<dbReference type="SMART" id="SM00235">
    <property type="entry name" value="ZnMc"/>
    <property type="match status" value="1"/>
</dbReference>
<evidence type="ECO:0000313" key="17">
    <source>
        <dbReference type="Proteomes" id="UP000192578"/>
    </source>
</evidence>
<dbReference type="InterPro" id="IPR033739">
    <property type="entry name" value="M10A_MMP"/>
</dbReference>
<evidence type="ECO:0000256" key="13">
    <source>
        <dbReference type="PROSITE-ProRule" id="PRU01011"/>
    </source>
</evidence>
<feature type="non-terminal residue" evidence="16">
    <location>
        <position position="1"/>
    </location>
</feature>
<dbReference type="Gene3D" id="2.110.10.10">
    <property type="entry name" value="Hemopexin-like domain"/>
    <property type="match status" value="1"/>
</dbReference>
<dbReference type="InterPro" id="IPR006026">
    <property type="entry name" value="Peptidase_Metallo"/>
</dbReference>
<organism evidence="16 17">
    <name type="scientific">Hypsibius exemplaris</name>
    <name type="common">Freshwater tardigrade</name>
    <dbReference type="NCBI Taxonomy" id="2072580"/>
    <lineage>
        <taxon>Eukaryota</taxon>
        <taxon>Metazoa</taxon>
        <taxon>Ecdysozoa</taxon>
        <taxon>Tardigrada</taxon>
        <taxon>Eutardigrada</taxon>
        <taxon>Parachela</taxon>
        <taxon>Hypsibioidea</taxon>
        <taxon>Hypsibiidae</taxon>
        <taxon>Hypsibius</taxon>
    </lineage>
</organism>
<evidence type="ECO:0000256" key="12">
    <source>
        <dbReference type="PIRSR" id="PIRSR621190-5"/>
    </source>
</evidence>
<dbReference type="Gene3D" id="3.40.390.10">
    <property type="entry name" value="Collagenase (Catalytic Domain)"/>
    <property type="match status" value="1"/>
</dbReference>
<sequence>ESSAATGRTHQNFLLRRTKSYARLLSAWDFRSPNIESTMQYISQQVPGTSSGFDIAESIHRRLNGSIPPKKRKVADRRLDDTSPGKLWSDQFVREALEERHKKAFDVAKKKQDKRKETATVIKEFEKQKKPVKKNLEKRAKPAKPLRREERGIRDTLSKAKDYLESFGWLPSWNPETFRAATTNVMKKAIRMFQRFWGLPESGEIDEKTQELMAKPRCGVADNVASVDDGTLVADAADGGDIEAARRKRYIIQKQVQFGQKWRRKDLKYRITKYSQKIPSSVVDGVIRKALYEWQKVSPFNITLKETGPVHMEIRFEPGDGPGKALAYAYGPGTAEGGDIRFDEYEDWTVRTTNGQNLYMVALHEIGHTFGLDHSNTPGAIMNPYYTGYVQGKGLQPDDIAGIQAIYGPPSSRPMATQLPKAVVDPTAQARKNKVSSVYGNICELPQGEKVINGLTITADKKIYAFKGQHFFELTQDRSGGIAPQLIRNGWVGLPDTIDSVFTGPEGFTFFFKGEEFWKFKNRQMEPGYPKPISKGFPGAPTNIDAVFVYNPNKKIYFVKGDQYWRFEPGASRRVADGYPKSLREWKKLPARIDAAALWRDGRTYFFSGKNYYKFNDFKFAVEDGYPKSVASWWFACDETAATSNGDVVETATDASI</sequence>
<feature type="repeat" description="Hemopexin" evidence="13">
    <location>
        <begin position="590"/>
        <end position="637"/>
    </location>
</feature>
<dbReference type="SUPFAM" id="SSF55486">
    <property type="entry name" value="Metalloproteases ('zincins'), catalytic domain"/>
    <property type="match status" value="1"/>
</dbReference>
<comment type="caution">
    <text evidence="16">The sequence shown here is derived from an EMBL/GenBank/DDBJ whole genome shotgun (WGS) entry which is preliminary data.</text>
</comment>
<dbReference type="InterPro" id="IPR024079">
    <property type="entry name" value="MetalloPept_cat_dom_sf"/>
</dbReference>
<dbReference type="EMBL" id="MTYJ01000312">
    <property type="protein sequence ID" value="OWA53280.1"/>
    <property type="molecule type" value="Genomic_DNA"/>
</dbReference>
<dbReference type="Pfam" id="PF00413">
    <property type="entry name" value="Peptidase_M10"/>
    <property type="match status" value="1"/>
</dbReference>
<dbReference type="Pfam" id="PF01471">
    <property type="entry name" value="PG_binding_1"/>
    <property type="match status" value="1"/>
</dbReference>
<evidence type="ECO:0000256" key="14">
    <source>
        <dbReference type="SAM" id="Coils"/>
    </source>
</evidence>
<evidence type="ECO:0000256" key="10">
    <source>
        <dbReference type="PIRSR" id="PIRSR621190-2"/>
    </source>
</evidence>
<dbReference type="SMART" id="SM00120">
    <property type="entry name" value="HX"/>
    <property type="match status" value="4"/>
</dbReference>
<dbReference type="SUPFAM" id="SSF47090">
    <property type="entry name" value="PGBD-like"/>
    <property type="match status" value="1"/>
</dbReference>
<keyword evidence="14" id="KW-0175">Coiled coil</keyword>
<dbReference type="GO" id="GO:0031012">
    <property type="term" value="C:extracellular matrix"/>
    <property type="evidence" value="ECO:0007669"/>
    <property type="project" value="InterPro"/>
</dbReference>
<feature type="short sequence motif" description="Cysteine switch" evidence="12">
    <location>
        <begin position="216"/>
        <end position="233"/>
    </location>
</feature>
<evidence type="ECO:0000259" key="15">
    <source>
        <dbReference type="SMART" id="SM00235"/>
    </source>
</evidence>
<dbReference type="Proteomes" id="UP000192578">
    <property type="component" value="Unassembled WGS sequence"/>
</dbReference>
<feature type="binding site" evidence="10">
    <location>
        <position position="320"/>
    </location>
    <ligand>
        <name>Ca(2+)</name>
        <dbReference type="ChEBI" id="CHEBI:29108"/>
        <label>3</label>
    </ligand>
</feature>
<keyword evidence="3 10" id="KW-0479">Metal-binding</keyword>
<feature type="binding site" evidence="10">
    <location>
        <position position="339"/>
    </location>
    <ligand>
        <name>Ca(2+)</name>
        <dbReference type="ChEBI" id="CHEBI:29108"/>
        <label>2</label>
    </ligand>
</feature>
<dbReference type="SUPFAM" id="SSF50923">
    <property type="entry name" value="Hemopexin-like domain"/>
    <property type="match status" value="1"/>
</dbReference>
<dbReference type="Pfam" id="PF00045">
    <property type="entry name" value="Hemopexin"/>
    <property type="match status" value="3"/>
</dbReference>
<feature type="binding site" evidence="10">
    <location>
        <position position="368"/>
    </location>
    <ligand>
        <name>Zn(2+)</name>
        <dbReference type="ChEBI" id="CHEBI:29105"/>
        <label>2</label>
        <note>catalytic</note>
    </ligand>
</feature>
<dbReference type="InterPro" id="IPR000585">
    <property type="entry name" value="Hemopexin-like_dom"/>
</dbReference>
<protein>
    <submittedName>
        <fullName evidence="16">Matrix metalloproteinase-16</fullName>
    </submittedName>
</protein>
<feature type="domain" description="Peptidase metallopeptidase" evidence="15">
    <location>
        <begin position="258"/>
        <end position="409"/>
    </location>
</feature>
<feature type="binding site" evidence="10">
    <location>
        <position position="374"/>
    </location>
    <ligand>
        <name>Zn(2+)</name>
        <dbReference type="ChEBI" id="CHEBI:29105"/>
        <label>2</label>
        <note>catalytic</note>
    </ligand>
</feature>
<dbReference type="GO" id="GO:0005615">
    <property type="term" value="C:extracellular space"/>
    <property type="evidence" value="ECO:0007669"/>
    <property type="project" value="TreeGrafter"/>
</dbReference>
<keyword evidence="6 10" id="KW-0862">Zinc</keyword>
<dbReference type="GO" id="GO:0030198">
    <property type="term" value="P:extracellular matrix organization"/>
    <property type="evidence" value="ECO:0007669"/>
    <property type="project" value="TreeGrafter"/>
</dbReference>
<dbReference type="InterPro" id="IPR002477">
    <property type="entry name" value="Peptidoglycan-bd-like"/>
</dbReference>
<feature type="binding site" description="in inhibited form" evidence="10">
    <location>
        <position position="218"/>
    </location>
    <ligand>
        <name>Zn(2+)</name>
        <dbReference type="ChEBI" id="CHEBI:29105"/>
        <label>2</label>
        <note>catalytic</note>
    </ligand>
</feature>
<gene>
    <name evidence="16" type="ORF">BV898_17713</name>
</gene>
<dbReference type="InterPro" id="IPR021190">
    <property type="entry name" value="Pept_M10A"/>
</dbReference>
<comment type="similarity">
    <text evidence="1">Belongs to the peptidase M10A family.</text>
</comment>
<accession>A0A9X6NFL0</accession>
<name>A0A9X6NFL0_HYPEX</name>
<feature type="active site" evidence="9">
    <location>
        <position position="365"/>
    </location>
</feature>
<evidence type="ECO:0000256" key="5">
    <source>
        <dbReference type="ARBA" id="ARBA00022801"/>
    </source>
</evidence>
<dbReference type="FunFam" id="2.110.10.10:FF:000005">
    <property type="entry name" value="Stromelysin-3 preproprotein"/>
    <property type="match status" value="1"/>
</dbReference>
<evidence type="ECO:0000256" key="2">
    <source>
        <dbReference type="ARBA" id="ARBA00022670"/>
    </source>
</evidence>
<keyword evidence="8" id="KW-0865">Zymogen</keyword>
<feature type="binding site" evidence="10">
    <location>
        <position position="499"/>
    </location>
    <ligand>
        <name>Ca(2+)</name>
        <dbReference type="ChEBI" id="CHEBI:29108"/>
        <label>4</label>
    </ligand>
</feature>
<feature type="binding site" evidence="10">
    <location>
        <position position="382"/>
    </location>
    <ligand>
        <name>Zn(2+)</name>
        <dbReference type="ChEBI" id="CHEBI:29105"/>
        <label>2</label>
        <note>catalytic</note>
    </ligand>
</feature>
<feature type="binding site" evidence="10">
    <location>
        <position position="364"/>
    </location>
    <ligand>
        <name>Zn(2+)</name>
        <dbReference type="ChEBI" id="CHEBI:29105"/>
        <label>2</label>
        <note>catalytic</note>
    </ligand>
</feature>
<feature type="coiled-coil region" evidence="14">
    <location>
        <begin position="94"/>
        <end position="128"/>
    </location>
</feature>
<proteinExistence type="inferred from homology"/>
<dbReference type="GO" id="GO:0008270">
    <property type="term" value="F:zinc ion binding"/>
    <property type="evidence" value="ECO:0007669"/>
    <property type="project" value="InterPro"/>
</dbReference>
<keyword evidence="7" id="KW-0482">Metalloprotease</keyword>
<dbReference type="PRINTS" id="PR00138">
    <property type="entry name" value="MATRIXIN"/>
</dbReference>
<keyword evidence="5" id="KW-0378">Hydrolase</keyword>
<evidence type="ECO:0000256" key="4">
    <source>
        <dbReference type="ARBA" id="ARBA00022737"/>
    </source>
</evidence>
<evidence type="ECO:0000256" key="11">
    <source>
        <dbReference type="PIRSR" id="PIRSR621190-4"/>
    </source>
</evidence>
<dbReference type="InterPro" id="IPR018487">
    <property type="entry name" value="Hemopexin-like_repeat"/>
</dbReference>